<keyword evidence="2" id="KW-0472">Membrane</keyword>
<gene>
    <name evidence="3" type="ORF">BaOVIS_023210</name>
</gene>
<feature type="transmembrane region" description="Helical" evidence="2">
    <location>
        <begin position="837"/>
        <end position="855"/>
    </location>
</feature>
<sequence length="1121" mass="127342">MDVQIKVRRCSLQRLLEAFFIGCSLLIGLEQFEMLMVHRPTEVPVHYTYYFSVALCTCVVAIAINFYSHKLTSLSLGGHVLFTLLIYVVSFTPDDMAFYRMFVVLIASNQLTLLLLQIVANYSSNSAPFLAFVCGSFISYKMPYMCKAFELQGNRPLLAFSNKHPSTYVLLQIKVICCLAALLLRYMQGESCGVDRTPLLDSFNRFQNSWNLVPMKDRLKTFWREIWANRNMWVCLCNLAALLALMFGLPPHISLKQLPMSTEWMEEIKSWEGWGEGIGIFMGAMMPLPDRTISCLTGMLFTTFVFHFICAMMASLFSSTSWITINVVVVVCVATCFVTAYTLSFYIGEMIHMFFIRTCKNNGIYSTPLCCDSLRRSTCYCKEKVMHYDCEPRLASTKPPQDPTNHVLWIIRKISNGYEPGCITMKCKCKAECVKKKCGYKGCCKNSPCPPGSPKECCHAKLLEPKEKPKVCTSSPCTKGANGKTTPPCTPAAPTPSSSSSSSSHSSRKNVCLCKQPECKPENAKDPCSACECSPKNCHKMNCAEWVATTKSQHYYIKNAYASTCEDCDLTLLLKGTPIGTKGDVCCLPYPKNIYGTTGWARYNPETDRVYLGYLDAECPICSLVEIRPRCFAKEYNMTIDQGYPNHFVIENLSLGSCCHDGLMVKVQCTQRDRYPNMNRRQYRNKHCQVSFVYFTSAGIMKEEKTEGSGGAGGGGGSGGSNCATASTGAAAAPGASGGKEPLKDLSPLEDYNKCCFGIATRVFAYYNEVRNFTHGRSCLDSVGDDKAKEKLKCCCCDTDPTKDACKYGCCVRVDITDDIQEQINGDVRRFRVTSKFGIIFIVFFAFFMLVNMMYTRPGMKEKYNMAMDINKLKRAVTRERWNREVEVLLYTATSESVEAMEPPVSERMDLARNRLSIFLRNKVEEFEDWVRTLVTKTFTQYTKEEGDARLEAACLAVMEDAIRQGIKNFTDGYEKYLLRWEGIWIKEYQYYNNCVVDILRRHAYNSRMAQSAIYAANHTQSEIDDLHKVRLESWNEVNEEVAFSQMLRKHQSEVEALRAKPRPEPLTLAVILSAIWDGRMPYLIRWTDQKRCLYNWSGFINTYQMYKEMLKYQETEQYEK</sequence>
<feature type="transmembrane region" description="Helical" evidence="2">
    <location>
        <begin position="49"/>
        <end position="67"/>
    </location>
</feature>
<feature type="transmembrane region" description="Helical" evidence="2">
    <location>
        <begin position="98"/>
        <end position="120"/>
    </location>
</feature>
<reference evidence="3" key="1">
    <citation type="submission" date="2019-12" db="EMBL/GenBank/DDBJ databases">
        <title>Genome sequence of Babesia ovis.</title>
        <authorList>
            <person name="Yamagishi J."/>
            <person name="Sevinc F."/>
            <person name="Xuan X."/>
        </authorList>
    </citation>
    <scope>NUCLEOTIDE SEQUENCE</scope>
    <source>
        <strain evidence="3">Selcuk</strain>
    </source>
</reference>
<evidence type="ECO:0000256" key="2">
    <source>
        <dbReference type="SAM" id="Phobius"/>
    </source>
</evidence>
<organism evidence="3 4">
    <name type="scientific">Babesia ovis</name>
    <dbReference type="NCBI Taxonomy" id="5869"/>
    <lineage>
        <taxon>Eukaryota</taxon>
        <taxon>Sar</taxon>
        <taxon>Alveolata</taxon>
        <taxon>Apicomplexa</taxon>
        <taxon>Aconoidasida</taxon>
        <taxon>Piroplasmida</taxon>
        <taxon>Babesiidae</taxon>
        <taxon>Babesia</taxon>
    </lineage>
</organism>
<feature type="compositionally biased region" description="Low complexity" evidence="1">
    <location>
        <begin position="495"/>
        <end position="505"/>
    </location>
</feature>
<evidence type="ECO:0000256" key="1">
    <source>
        <dbReference type="SAM" id="MobiDB-lite"/>
    </source>
</evidence>
<keyword evidence="2" id="KW-0812">Transmembrane</keyword>
<comment type="caution">
    <text evidence="3">The sequence shown here is derived from an EMBL/GenBank/DDBJ whole genome shotgun (WGS) entry which is preliminary data.</text>
</comment>
<dbReference type="OrthoDB" id="366385at2759"/>
<keyword evidence="2" id="KW-1133">Transmembrane helix</keyword>
<protein>
    <submittedName>
        <fullName evidence="3">Uncharacterized protein</fullName>
    </submittedName>
</protein>
<accession>A0A9W5TE28</accession>
<feature type="region of interest" description="Disordered" evidence="1">
    <location>
        <begin position="469"/>
        <end position="508"/>
    </location>
</feature>
<name>A0A9W5TE28_BABOV</name>
<keyword evidence="4" id="KW-1185">Reference proteome</keyword>
<dbReference type="Proteomes" id="UP001057455">
    <property type="component" value="Unassembled WGS sequence"/>
</dbReference>
<feature type="transmembrane region" description="Helical" evidence="2">
    <location>
        <begin position="74"/>
        <end position="92"/>
    </location>
</feature>
<feature type="transmembrane region" description="Helical" evidence="2">
    <location>
        <begin position="296"/>
        <end position="317"/>
    </location>
</feature>
<proteinExistence type="predicted"/>
<evidence type="ECO:0000313" key="4">
    <source>
        <dbReference type="Proteomes" id="UP001057455"/>
    </source>
</evidence>
<evidence type="ECO:0000313" key="3">
    <source>
        <dbReference type="EMBL" id="GFE54917.1"/>
    </source>
</evidence>
<feature type="transmembrane region" description="Helical" evidence="2">
    <location>
        <begin position="165"/>
        <end position="184"/>
    </location>
</feature>
<feature type="transmembrane region" description="Helical" evidence="2">
    <location>
        <begin position="233"/>
        <end position="253"/>
    </location>
</feature>
<dbReference type="AlphaFoldDB" id="A0A9W5TE28"/>
<feature type="transmembrane region" description="Helical" evidence="2">
    <location>
        <begin position="323"/>
        <end position="347"/>
    </location>
</feature>
<dbReference type="EMBL" id="BLIY01000017">
    <property type="protein sequence ID" value="GFE54917.1"/>
    <property type="molecule type" value="Genomic_DNA"/>
</dbReference>